<dbReference type="AlphaFoldDB" id="K0Q1G9"/>
<dbReference type="HOGENOM" id="CLU_1659346_0_0_5"/>
<dbReference type="RefSeq" id="WP_007527264.1">
    <property type="nucleotide sequence ID" value="NZ_HF536772.1"/>
</dbReference>
<dbReference type="Proteomes" id="UP000009319">
    <property type="component" value="Unassembled WGS sequence"/>
</dbReference>
<dbReference type="EMBL" id="CANI01000023">
    <property type="protein sequence ID" value="CCM76269.1"/>
    <property type="molecule type" value="Genomic_DNA"/>
</dbReference>
<keyword evidence="3" id="KW-1185">Reference proteome</keyword>
<evidence type="ECO:0000313" key="3">
    <source>
        <dbReference type="Proteomes" id="UP000009319"/>
    </source>
</evidence>
<proteinExistence type="predicted"/>
<gene>
    <name evidence="2" type="ORF">BN77_0060</name>
</gene>
<accession>K0Q1G9</accession>
<dbReference type="STRING" id="1211777.BN77_0060"/>
<protein>
    <submittedName>
        <fullName evidence="2">Uncharacterized protein</fullName>
    </submittedName>
</protein>
<sequence length="159" mass="18093">MDNKMQERLKAALEENERKDREFAEKKRAEEEEAVREAARKAGAASAWPDFVDMLGRAATALHSTTAEHEFLFEVKESPAGTNFLKSAEAALFKNREDLGAKAFFHLEPRGYVRPVFVGTSTPQLEPFEFFSTDQEKLERLLIALLEFYVKGRSYKSGK</sequence>
<reference evidence="2 3" key="1">
    <citation type="journal article" date="2013" name="Genome Announc.">
        <title>Draft Genome Sequence of Rhizobium mesoamericanum STM3625, a Nitrogen-Fixing Symbiont of Mimosa pudica Isolated in French Guiana (South America).</title>
        <authorList>
            <person name="Moulin L."/>
            <person name="Mornico D."/>
            <person name="Melkonian R."/>
            <person name="Klonowska A."/>
        </authorList>
    </citation>
    <scope>NUCLEOTIDE SEQUENCE [LARGE SCALE GENOMIC DNA]</scope>
    <source>
        <strain evidence="2 3">STM3625</strain>
    </source>
</reference>
<feature type="region of interest" description="Disordered" evidence="1">
    <location>
        <begin position="1"/>
        <end position="31"/>
    </location>
</feature>
<comment type="caution">
    <text evidence="2">The sequence shown here is derived from an EMBL/GenBank/DDBJ whole genome shotgun (WGS) entry which is preliminary data.</text>
</comment>
<evidence type="ECO:0000313" key="2">
    <source>
        <dbReference type="EMBL" id="CCM76269.1"/>
    </source>
</evidence>
<evidence type="ECO:0000256" key="1">
    <source>
        <dbReference type="SAM" id="MobiDB-lite"/>
    </source>
</evidence>
<organism evidence="2 3">
    <name type="scientific">Rhizobium mesoamericanum STM3625</name>
    <dbReference type="NCBI Taxonomy" id="1211777"/>
    <lineage>
        <taxon>Bacteria</taxon>
        <taxon>Pseudomonadati</taxon>
        <taxon>Pseudomonadota</taxon>
        <taxon>Alphaproteobacteria</taxon>
        <taxon>Hyphomicrobiales</taxon>
        <taxon>Rhizobiaceae</taxon>
        <taxon>Rhizobium/Agrobacterium group</taxon>
        <taxon>Rhizobium</taxon>
    </lineage>
</organism>
<name>K0Q1G9_9HYPH</name>